<protein>
    <submittedName>
        <fullName evidence="8">Tyrosine-type recombinase/integrase</fullName>
    </submittedName>
</protein>
<dbReference type="AlphaFoldDB" id="A0A6B0Y435"/>
<evidence type="ECO:0000259" key="6">
    <source>
        <dbReference type="PROSITE" id="PS51898"/>
    </source>
</evidence>
<keyword evidence="2" id="KW-0229">DNA integration</keyword>
<dbReference type="InterPro" id="IPR050090">
    <property type="entry name" value="Tyrosine_recombinase_XerCD"/>
</dbReference>
<proteinExistence type="predicted"/>
<dbReference type="PANTHER" id="PTHR30349:SF81">
    <property type="entry name" value="TYROSINE RECOMBINASE XERC"/>
    <property type="match status" value="1"/>
</dbReference>
<dbReference type="GO" id="GO:0003677">
    <property type="term" value="F:DNA binding"/>
    <property type="evidence" value="ECO:0007669"/>
    <property type="project" value="UniProtKB-UniRule"/>
</dbReference>
<sequence>MTDLASQISGFFRVYLPRDRRTSRHTIDSYACCFTHLVRFAGERLGVRPAKLQIEDLTALLILDFLDALEGQRGNAVTTRNARLAAIKSFFRYLEYRVPACLDLACQIQAIPLKRTDQTLIDYLDRDELQALLDAPGTNDAAGIRDRAMLHVTYAAGLRVSELTGLLLSDISQPELDTIHVAGKGRRERVLPLWKETQSVLRDWLAIRPSGRDNHLFLNARGAAMSRHGFAHRLALHVATAQRRVPSLTDKRVSPHVLRHSCAVHTLEATGDIRKVSLWLGHASIRSTEAYLRVDPIEKLEVLAAKLPPTIAKGSFKDAPDRLLAVLADARTAA</sequence>
<accession>A0A6B0Y435</accession>
<evidence type="ECO:0000256" key="3">
    <source>
        <dbReference type="ARBA" id="ARBA00023125"/>
    </source>
</evidence>
<dbReference type="InterPro" id="IPR002104">
    <property type="entry name" value="Integrase_catalytic"/>
</dbReference>
<dbReference type="PROSITE" id="PS51900">
    <property type="entry name" value="CB"/>
    <property type="match status" value="1"/>
</dbReference>
<dbReference type="Pfam" id="PF02899">
    <property type="entry name" value="Phage_int_SAM_1"/>
    <property type="match status" value="1"/>
</dbReference>
<gene>
    <name evidence="8" type="ORF">F4Y60_12045</name>
</gene>
<feature type="domain" description="Tyr recombinase" evidence="6">
    <location>
        <begin position="119"/>
        <end position="304"/>
    </location>
</feature>
<dbReference type="Pfam" id="PF00589">
    <property type="entry name" value="Phage_integrase"/>
    <property type="match status" value="1"/>
</dbReference>
<dbReference type="EMBL" id="VXRY01000493">
    <property type="protein sequence ID" value="MXY34793.1"/>
    <property type="molecule type" value="Genomic_DNA"/>
</dbReference>
<evidence type="ECO:0000256" key="5">
    <source>
        <dbReference type="PROSITE-ProRule" id="PRU01248"/>
    </source>
</evidence>
<dbReference type="GO" id="GO:0015074">
    <property type="term" value="P:DNA integration"/>
    <property type="evidence" value="ECO:0007669"/>
    <property type="project" value="UniProtKB-KW"/>
</dbReference>
<keyword evidence="4" id="KW-0233">DNA recombination</keyword>
<evidence type="ECO:0000313" key="8">
    <source>
        <dbReference type="EMBL" id="MXY34793.1"/>
    </source>
</evidence>
<dbReference type="GO" id="GO:0006310">
    <property type="term" value="P:DNA recombination"/>
    <property type="evidence" value="ECO:0007669"/>
    <property type="project" value="UniProtKB-KW"/>
</dbReference>
<evidence type="ECO:0000256" key="4">
    <source>
        <dbReference type="ARBA" id="ARBA00023172"/>
    </source>
</evidence>
<name>A0A6B0Y435_9RHOB</name>
<dbReference type="InterPro" id="IPR011010">
    <property type="entry name" value="DNA_brk_join_enz"/>
</dbReference>
<comment type="caution">
    <text evidence="8">The sequence shown here is derived from an EMBL/GenBank/DDBJ whole genome shotgun (WGS) entry which is preliminary data.</text>
</comment>
<keyword evidence="1" id="KW-0159">Chromosome partition</keyword>
<keyword evidence="3 5" id="KW-0238">DNA-binding</keyword>
<evidence type="ECO:0000256" key="1">
    <source>
        <dbReference type="ARBA" id="ARBA00022829"/>
    </source>
</evidence>
<dbReference type="InterPro" id="IPR004107">
    <property type="entry name" value="Integrase_SAM-like_N"/>
</dbReference>
<dbReference type="Gene3D" id="1.10.443.10">
    <property type="entry name" value="Intergrase catalytic core"/>
    <property type="match status" value="1"/>
</dbReference>
<evidence type="ECO:0000259" key="7">
    <source>
        <dbReference type="PROSITE" id="PS51900"/>
    </source>
</evidence>
<dbReference type="InterPro" id="IPR010998">
    <property type="entry name" value="Integrase_recombinase_N"/>
</dbReference>
<dbReference type="PROSITE" id="PS51898">
    <property type="entry name" value="TYR_RECOMBINASE"/>
    <property type="match status" value="1"/>
</dbReference>
<dbReference type="Gene3D" id="1.10.150.130">
    <property type="match status" value="1"/>
</dbReference>
<dbReference type="SUPFAM" id="SSF56349">
    <property type="entry name" value="DNA breaking-rejoining enzymes"/>
    <property type="match status" value="1"/>
</dbReference>
<reference evidence="8" key="1">
    <citation type="submission" date="2019-09" db="EMBL/GenBank/DDBJ databases">
        <title>Characterisation of the sponge microbiome using genome-centric metagenomics.</title>
        <authorList>
            <person name="Engelberts J.P."/>
            <person name="Robbins S.J."/>
            <person name="De Goeij J.M."/>
            <person name="Aranda M."/>
            <person name="Bell S.C."/>
            <person name="Webster N.S."/>
        </authorList>
    </citation>
    <scope>NUCLEOTIDE SEQUENCE</scope>
    <source>
        <strain evidence="8">SB0664_bin_43</strain>
    </source>
</reference>
<dbReference type="InterPro" id="IPR044068">
    <property type="entry name" value="CB"/>
</dbReference>
<evidence type="ECO:0000256" key="2">
    <source>
        <dbReference type="ARBA" id="ARBA00022908"/>
    </source>
</evidence>
<feature type="domain" description="Core-binding (CB)" evidence="7">
    <location>
        <begin position="1"/>
        <end position="95"/>
    </location>
</feature>
<organism evidence="8">
    <name type="scientific">Boseongicola sp. SB0664_bin_43</name>
    <dbReference type="NCBI Taxonomy" id="2604844"/>
    <lineage>
        <taxon>Bacteria</taxon>
        <taxon>Pseudomonadati</taxon>
        <taxon>Pseudomonadota</taxon>
        <taxon>Alphaproteobacteria</taxon>
        <taxon>Rhodobacterales</taxon>
        <taxon>Paracoccaceae</taxon>
        <taxon>Boseongicola</taxon>
    </lineage>
</organism>
<dbReference type="GO" id="GO:0007059">
    <property type="term" value="P:chromosome segregation"/>
    <property type="evidence" value="ECO:0007669"/>
    <property type="project" value="UniProtKB-KW"/>
</dbReference>
<dbReference type="PANTHER" id="PTHR30349">
    <property type="entry name" value="PHAGE INTEGRASE-RELATED"/>
    <property type="match status" value="1"/>
</dbReference>
<dbReference type="InterPro" id="IPR013762">
    <property type="entry name" value="Integrase-like_cat_sf"/>
</dbReference>